<dbReference type="GO" id="GO:0019136">
    <property type="term" value="F:deoxynucleoside kinase activity"/>
    <property type="evidence" value="ECO:0007669"/>
    <property type="project" value="TreeGrafter"/>
</dbReference>
<dbReference type="PANTHER" id="PTHR10513">
    <property type="entry name" value="DEOXYNUCLEOSIDE KINASE"/>
    <property type="match status" value="1"/>
</dbReference>
<dbReference type="Gene3D" id="3.40.50.300">
    <property type="entry name" value="P-loop containing nucleotide triphosphate hydrolases"/>
    <property type="match status" value="1"/>
</dbReference>
<dbReference type="PANTHER" id="PTHR10513:SF35">
    <property type="entry name" value="DEOXYADENOSINE KINASE"/>
    <property type="match status" value="1"/>
</dbReference>
<organism evidence="3">
    <name type="scientific">Thrips palmi</name>
    <name type="common">Melon thrips</name>
    <dbReference type="NCBI Taxonomy" id="161013"/>
    <lineage>
        <taxon>Eukaryota</taxon>
        <taxon>Metazoa</taxon>
        <taxon>Ecdysozoa</taxon>
        <taxon>Arthropoda</taxon>
        <taxon>Hexapoda</taxon>
        <taxon>Insecta</taxon>
        <taxon>Pterygota</taxon>
        <taxon>Neoptera</taxon>
        <taxon>Paraneoptera</taxon>
        <taxon>Thysanoptera</taxon>
        <taxon>Terebrantia</taxon>
        <taxon>Thripoidea</taxon>
        <taxon>Thripidae</taxon>
        <taxon>Thrips</taxon>
    </lineage>
</organism>
<dbReference type="InterPro" id="IPR027417">
    <property type="entry name" value="P-loop_NTPase"/>
</dbReference>
<name>A0A6P8YHW7_THRPL</name>
<evidence type="ECO:0000313" key="3">
    <source>
        <dbReference type="RefSeq" id="XP_034239383.1"/>
    </source>
</evidence>
<dbReference type="InterPro" id="IPR031314">
    <property type="entry name" value="DNK_dom"/>
</dbReference>
<feature type="domain" description="Deoxynucleoside kinase" evidence="1">
    <location>
        <begin position="27"/>
        <end position="195"/>
    </location>
</feature>
<proteinExistence type="predicted"/>
<dbReference type="Proteomes" id="UP000515158">
    <property type="component" value="Unplaced"/>
</dbReference>
<dbReference type="KEGG" id="tpal:117644223"/>
<evidence type="ECO:0000313" key="2">
    <source>
        <dbReference type="Proteomes" id="UP000515158"/>
    </source>
</evidence>
<dbReference type="OrthoDB" id="567086at2759"/>
<evidence type="ECO:0000259" key="1">
    <source>
        <dbReference type="Pfam" id="PF01712"/>
    </source>
</evidence>
<dbReference type="AlphaFoldDB" id="A0A6P8YHW7"/>
<dbReference type="InParanoid" id="A0A6P8YHW7"/>
<dbReference type="GeneID" id="117644223"/>
<dbReference type="GO" id="GO:0005737">
    <property type="term" value="C:cytoplasm"/>
    <property type="evidence" value="ECO:0007669"/>
    <property type="project" value="TreeGrafter"/>
</dbReference>
<keyword evidence="2" id="KW-1185">Reference proteome</keyword>
<reference evidence="3" key="1">
    <citation type="submission" date="2025-08" db="UniProtKB">
        <authorList>
            <consortium name="RefSeq"/>
        </authorList>
    </citation>
    <scope>IDENTIFICATION</scope>
    <source>
        <tissue evidence="3">Total insect</tissue>
    </source>
</reference>
<accession>A0A6P8YHW7</accession>
<dbReference type="RefSeq" id="XP_034239383.1">
    <property type="nucleotide sequence ID" value="XM_034383492.1"/>
</dbReference>
<sequence>MALAWLSRQPWYNKFKQTAVKQPVIVYIEGNIGVGKSTLLKNLEEKGYLVVQEPVSQWTNYHGINFLELYTQDMQKWAFTFQSMVLSTLWQAQLEAIQQENPVIIAERSLHSVVKMFAKTQKDAGFMNEEQYVLLNNTAKTMVSQYKRKEYFIYLRGSASTAYKRIHHRARDEESTLSKGYIQQLHLILDNWMENEPGLHAVVDATGSPETVQQQVIEALGQLPS</sequence>
<dbReference type="InterPro" id="IPR050566">
    <property type="entry name" value="Deoxyribonucleoside_kinase"/>
</dbReference>
<gene>
    <name evidence="3" type="primary">LOC117644223</name>
</gene>
<dbReference type="SUPFAM" id="SSF52540">
    <property type="entry name" value="P-loop containing nucleoside triphosphate hydrolases"/>
    <property type="match status" value="1"/>
</dbReference>
<dbReference type="Pfam" id="PF01712">
    <property type="entry name" value="dNK"/>
    <property type="match status" value="1"/>
</dbReference>
<protein>
    <submittedName>
        <fullName evidence="3">Deoxynucleoside kinase-like</fullName>
    </submittedName>
</protein>